<accession>A0A369QGC7</accession>
<protein>
    <submittedName>
        <fullName evidence="1">Uncharacterized protein</fullName>
    </submittedName>
</protein>
<evidence type="ECO:0000313" key="2">
    <source>
        <dbReference type="Proteomes" id="UP000253727"/>
    </source>
</evidence>
<sequence>MGKDANPTRARATVLPLDRKSITIEWQSHPSEDAIARMLLDLLGDDAIKELYNEEGS</sequence>
<comment type="caution">
    <text evidence="1">The sequence shown here is derived from an EMBL/GenBank/DDBJ whole genome shotgun (WGS) entry which is preliminary data.</text>
</comment>
<dbReference type="AlphaFoldDB" id="A0A369QGC7"/>
<keyword evidence="2" id="KW-1185">Reference proteome</keyword>
<organism evidence="1 2">
    <name type="scientific">Alteripontixanthobacter maritimus</name>
    <dbReference type="NCBI Taxonomy" id="2161824"/>
    <lineage>
        <taxon>Bacteria</taxon>
        <taxon>Pseudomonadati</taxon>
        <taxon>Pseudomonadota</taxon>
        <taxon>Alphaproteobacteria</taxon>
        <taxon>Sphingomonadales</taxon>
        <taxon>Erythrobacteraceae</taxon>
        <taxon>Alteripontixanthobacter</taxon>
    </lineage>
</organism>
<proteinExistence type="predicted"/>
<gene>
    <name evidence="1" type="ORF">HME9302_02570</name>
</gene>
<reference evidence="1 2" key="1">
    <citation type="submission" date="2018-04" db="EMBL/GenBank/DDBJ databases">
        <title>Altererythrobacter sp. HME9302 genome sequencing and assembly.</title>
        <authorList>
            <person name="Kang H."/>
            <person name="Kim H."/>
            <person name="Joh K."/>
        </authorList>
    </citation>
    <scope>NUCLEOTIDE SEQUENCE [LARGE SCALE GENOMIC DNA]</scope>
    <source>
        <strain evidence="1 2">HME9302</strain>
    </source>
</reference>
<dbReference type="Proteomes" id="UP000253727">
    <property type="component" value="Unassembled WGS sequence"/>
</dbReference>
<evidence type="ECO:0000313" key="1">
    <source>
        <dbReference type="EMBL" id="RDC61348.1"/>
    </source>
</evidence>
<name>A0A369QGC7_9SPHN</name>
<dbReference type="EMBL" id="QBKA01000002">
    <property type="protein sequence ID" value="RDC61348.1"/>
    <property type="molecule type" value="Genomic_DNA"/>
</dbReference>